<feature type="compositionally biased region" description="Basic and acidic residues" evidence="3">
    <location>
        <begin position="104"/>
        <end position="114"/>
    </location>
</feature>
<dbReference type="InterPro" id="IPR024097">
    <property type="entry name" value="bHLH_ZIP_TF"/>
</dbReference>
<dbReference type="PANTHER" id="PTHR12565">
    <property type="entry name" value="STEROL REGULATORY ELEMENT-BINDING PROTEIN"/>
    <property type="match status" value="1"/>
</dbReference>
<reference evidence="5" key="1">
    <citation type="submission" date="2024-07" db="EMBL/GenBank/DDBJ databases">
        <title>Two chromosome-level genome assemblies of Korean endemic species Abeliophyllum distichum and Forsythia ovata (Oleaceae).</title>
        <authorList>
            <person name="Jang H."/>
        </authorList>
    </citation>
    <scope>NUCLEOTIDE SEQUENCE [LARGE SCALE GENOMIC DNA]</scope>
</reference>
<protein>
    <submittedName>
        <fullName evidence="4">BHLH domain-containing protein</fullName>
    </submittedName>
</protein>
<feature type="region of interest" description="Disordered" evidence="3">
    <location>
        <begin position="40"/>
        <end position="114"/>
    </location>
</feature>
<organism evidence="4 5">
    <name type="scientific">Forsythia ovata</name>
    <dbReference type="NCBI Taxonomy" id="205694"/>
    <lineage>
        <taxon>Eukaryota</taxon>
        <taxon>Viridiplantae</taxon>
        <taxon>Streptophyta</taxon>
        <taxon>Embryophyta</taxon>
        <taxon>Tracheophyta</taxon>
        <taxon>Spermatophyta</taxon>
        <taxon>Magnoliopsida</taxon>
        <taxon>eudicotyledons</taxon>
        <taxon>Gunneridae</taxon>
        <taxon>Pentapetalae</taxon>
        <taxon>asterids</taxon>
        <taxon>lamiids</taxon>
        <taxon>Lamiales</taxon>
        <taxon>Oleaceae</taxon>
        <taxon>Forsythieae</taxon>
        <taxon>Forsythia</taxon>
    </lineage>
</organism>
<dbReference type="EMBL" id="JBFOLJ010000001">
    <property type="protein sequence ID" value="KAL2557289.1"/>
    <property type="molecule type" value="Genomic_DNA"/>
</dbReference>
<accession>A0ABD1X5M9</accession>
<keyword evidence="2" id="KW-0539">Nucleus</keyword>
<dbReference type="Proteomes" id="UP001604277">
    <property type="component" value="Unassembled WGS sequence"/>
</dbReference>
<evidence type="ECO:0000313" key="4">
    <source>
        <dbReference type="EMBL" id="KAL2557289.1"/>
    </source>
</evidence>
<sequence length="164" mass="17859">MADPSLVFENSRLKNAYIALQALKQVVIILANVVVGGGGGGGGGNDDGVASKNSESNAKRSKSDDETNAKRSKLDDESSIEKDAAKKADANEFDKTIGDGNQKQSKENVKPPECPKDYIHVRARRGQATDARSLAKSVRIYKIFAFEDSGYRILYDNICLDRFD</sequence>
<name>A0ABD1X5M9_9LAMI</name>
<dbReference type="GO" id="GO:0005634">
    <property type="term" value="C:nucleus"/>
    <property type="evidence" value="ECO:0007669"/>
    <property type="project" value="UniProtKB-SubCell"/>
</dbReference>
<evidence type="ECO:0000256" key="3">
    <source>
        <dbReference type="SAM" id="MobiDB-lite"/>
    </source>
</evidence>
<gene>
    <name evidence="4" type="ORF">Fot_02028</name>
</gene>
<evidence type="ECO:0000256" key="2">
    <source>
        <dbReference type="ARBA" id="ARBA00023242"/>
    </source>
</evidence>
<comment type="caution">
    <text evidence="4">The sequence shown here is derived from an EMBL/GenBank/DDBJ whole genome shotgun (WGS) entry which is preliminary data.</text>
</comment>
<comment type="subcellular location">
    <subcellularLocation>
        <location evidence="1">Nucleus</location>
    </subcellularLocation>
</comment>
<proteinExistence type="predicted"/>
<evidence type="ECO:0000313" key="5">
    <source>
        <dbReference type="Proteomes" id="UP001604277"/>
    </source>
</evidence>
<dbReference type="AlphaFoldDB" id="A0ABD1X5M9"/>
<keyword evidence="5" id="KW-1185">Reference proteome</keyword>
<evidence type="ECO:0000256" key="1">
    <source>
        <dbReference type="ARBA" id="ARBA00004123"/>
    </source>
</evidence>
<feature type="compositionally biased region" description="Basic and acidic residues" evidence="3">
    <location>
        <begin position="57"/>
        <end position="97"/>
    </location>
</feature>
<dbReference type="PANTHER" id="PTHR12565:SF444">
    <property type="entry name" value="TRANSCRIPTION FACTOR BHLH62-RELATED"/>
    <property type="match status" value="1"/>
</dbReference>